<evidence type="ECO:0000313" key="1">
    <source>
        <dbReference type="EMBL" id="MBX24280.1"/>
    </source>
</evidence>
<sequence>MTSLRPWKSLKRKAFFDGVWTIVFFTSQQLWYFNQPTRWSIYKTSMLYDSTNT</sequence>
<protein>
    <submittedName>
        <fullName evidence="1">Uncharacterized protein</fullName>
    </submittedName>
</protein>
<dbReference type="AlphaFoldDB" id="A0A2P2M231"/>
<proteinExistence type="predicted"/>
<reference evidence="1" key="1">
    <citation type="submission" date="2018-02" db="EMBL/GenBank/DDBJ databases">
        <title>Rhizophora mucronata_Transcriptome.</title>
        <authorList>
            <person name="Meera S.P."/>
            <person name="Sreeshan A."/>
            <person name="Augustine A."/>
        </authorList>
    </citation>
    <scope>NUCLEOTIDE SEQUENCE</scope>
    <source>
        <tissue evidence="1">Leaf</tissue>
    </source>
</reference>
<organism evidence="1">
    <name type="scientific">Rhizophora mucronata</name>
    <name type="common">Asiatic mangrove</name>
    <dbReference type="NCBI Taxonomy" id="61149"/>
    <lineage>
        <taxon>Eukaryota</taxon>
        <taxon>Viridiplantae</taxon>
        <taxon>Streptophyta</taxon>
        <taxon>Embryophyta</taxon>
        <taxon>Tracheophyta</taxon>
        <taxon>Spermatophyta</taxon>
        <taxon>Magnoliopsida</taxon>
        <taxon>eudicotyledons</taxon>
        <taxon>Gunneridae</taxon>
        <taxon>Pentapetalae</taxon>
        <taxon>rosids</taxon>
        <taxon>fabids</taxon>
        <taxon>Malpighiales</taxon>
        <taxon>Rhizophoraceae</taxon>
        <taxon>Rhizophora</taxon>
    </lineage>
</organism>
<accession>A0A2P2M231</accession>
<name>A0A2P2M231_RHIMU</name>
<dbReference type="EMBL" id="GGEC01043796">
    <property type="protein sequence ID" value="MBX24280.1"/>
    <property type="molecule type" value="Transcribed_RNA"/>
</dbReference>